<dbReference type="Gene3D" id="2.60.40.1120">
    <property type="entry name" value="Carboxypeptidase-like, regulatory domain"/>
    <property type="match status" value="1"/>
</dbReference>
<protein>
    <submittedName>
        <fullName evidence="2">Carboxypeptidase-like regulatory domain-containing protein</fullName>
    </submittedName>
</protein>
<feature type="chain" id="PRO_5046049497" evidence="1">
    <location>
        <begin position="22"/>
        <end position="252"/>
    </location>
</feature>
<reference evidence="2 3" key="1">
    <citation type="submission" date="2019-02" db="EMBL/GenBank/DDBJ databases">
        <authorList>
            <person name="Goldberg S.R."/>
            <person name="Haltli B.A."/>
            <person name="Correa H."/>
            <person name="Russell K.G."/>
        </authorList>
    </citation>
    <scope>NUCLEOTIDE SEQUENCE [LARGE SCALE GENOMIC DNA]</scope>
    <source>
        <strain evidence="2 3">JCM 16186</strain>
    </source>
</reference>
<evidence type="ECO:0000313" key="3">
    <source>
        <dbReference type="Proteomes" id="UP000798808"/>
    </source>
</evidence>
<evidence type="ECO:0000256" key="1">
    <source>
        <dbReference type="SAM" id="SignalP"/>
    </source>
</evidence>
<proteinExistence type="predicted"/>
<name>A0ABW9RTP0_9BACT</name>
<dbReference type="SUPFAM" id="SSF49464">
    <property type="entry name" value="Carboxypeptidase regulatory domain-like"/>
    <property type="match status" value="1"/>
</dbReference>
<feature type="signal peptide" evidence="1">
    <location>
        <begin position="1"/>
        <end position="21"/>
    </location>
</feature>
<comment type="caution">
    <text evidence="2">The sequence shown here is derived from an EMBL/GenBank/DDBJ whole genome shotgun (WGS) entry which is preliminary data.</text>
</comment>
<keyword evidence="3" id="KW-1185">Reference proteome</keyword>
<dbReference type="InterPro" id="IPR008969">
    <property type="entry name" value="CarboxyPept-like_regulatory"/>
</dbReference>
<accession>A0ABW9RTP0</accession>
<sequence>MTNKIFSILILILCSSATVFGQDKDIEIIGTILEADTKEPVPYVHIVNRGLGKGTVSNTEGRFWIKMSKSDTIQFSAIGFEPYMFTLKEQVTTNRINVTIELNTSTMELQPVKVFAYKDEAALKKAMIAMDVPIESEKKGIQLPGFYYGPTKEVKPGVLSPISFLHSKFSREVKEQKKLAEYQQQDNFQNLIKAKYNESVVIELTGLPEDKVDEFMSFCKLEDSFIGRATEYEIAVAVNQCLKDFEAVEEDK</sequence>
<organism evidence="2 3">
    <name type="scientific">Fulvivirga kasyanovii</name>
    <dbReference type="NCBI Taxonomy" id="396812"/>
    <lineage>
        <taxon>Bacteria</taxon>
        <taxon>Pseudomonadati</taxon>
        <taxon>Bacteroidota</taxon>
        <taxon>Cytophagia</taxon>
        <taxon>Cytophagales</taxon>
        <taxon>Fulvivirgaceae</taxon>
        <taxon>Fulvivirga</taxon>
    </lineage>
</organism>
<dbReference type="Proteomes" id="UP000798808">
    <property type="component" value="Unassembled WGS sequence"/>
</dbReference>
<gene>
    <name evidence="2" type="ORF">E1163_17015</name>
</gene>
<dbReference type="Pfam" id="PF13715">
    <property type="entry name" value="CarbopepD_reg_2"/>
    <property type="match status" value="1"/>
</dbReference>
<dbReference type="RefSeq" id="WP_155173669.1">
    <property type="nucleotide sequence ID" value="NZ_BAAAFL010000015.1"/>
</dbReference>
<evidence type="ECO:0000313" key="2">
    <source>
        <dbReference type="EMBL" id="MTI26658.1"/>
    </source>
</evidence>
<dbReference type="EMBL" id="SMLW01000592">
    <property type="protein sequence ID" value="MTI26658.1"/>
    <property type="molecule type" value="Genomic_DNA"/>
</dbReference>
<keyword evidence="1" id="KW-0732">Signal</keyword>